<name>A0A926I708_9FIRM</name>
<evidence type="ECO:0000256" key="4">
    <source>
        <dbReference type="ARBA" id="ARBA00022670"/>
    </source>
</evidence>
<feature type="transmembrane region" description="Helical" evidence="11">
    <location>
        <begin position="7"/>
        <end position="27"/>
    </location>
</feature>
<evidence type="ECO:0000256" key="10">
    <source>
        <dbReference type="ARBA" id="ARBA00023136"/>
    </source>
</evidence>
<feature type="transmembrane region" description="Helical" evidence="11">
    <location>
        <begin position="311"/>
        <end position="333"/>
    </location>
</feature>
<comment type="caution">
    <text evidence="13">The sequence shown here is derived from an EMBL/GenBank/DDBJ whole genome shotgun (WGS) entry which is preliminary data.</text>
</comment>
<evidence type="ECO:0000313" key="13">
    <source>
        <dbReference type="EMBL" id="MBC8559352.1"/>
    </source>
</evidence>
<dbReference type="EC" id="3.4.24.-" evidence="11"/>
<dbReference type="GO" id="GO:0016020">
    <property type="term" value="C:membrane"/>
    <property type="evidence" value="ECO:0007669"/>
    <property type="project" value="UniProtKB-SubCell"/>
</dbReference>
<dbReference type="InterPro" id="IPR001478">
    <property type="entry name" value="PDZ"/>
</dbReference>
<dbReference type="NCBIfam" id="TIGR00054">
    <property type="entry name" value="RIP metalloprotease RseP"/>
    <property type="match status" value="1"/>
</dbReference>
<dbReference type="GO" id="GO:0004222">
    <property type="term" value="F:metalloendopeptidase activity"/>
    <property type="evidence" value="ECO:0007669"/>
    <property type="project" value="InterPro"/>
</dbReference>
<dbReference type="AlphaFoldDB" id="A0A926I708"/>
<dbReference type="InterPro" id="IPR041489">
    <property type="entry name" value="PDZ_6"/>
</dbReference>
<sequence>MQIFVNILLTLLIFIVIILIHEFGHFITAKLCGVKVNEFAIGMGPTLFRKKGKETTYSVRAFPIGGFVSMEGEEGPSDDERAFSNQNVWKRILIICAGAIMNVVLGFLVLVGMTMSQSSIVTNTLAEVRPDSLMAQSGLQAGDTILKVNGRTMFVTGDISYELMRDPDQNVSMVVRRDGEKITLDSVRYNTKNDGGLGIKVQAVEKTFLGVVTYSAKYTVCIARLIWVSLVDLVTGQASFNDLSGPVGMTQVVGEVARVGWPNLILLLAFITINVGIFNLLPIPALDGGRLLFLLVEAIRGKAIKPEYEGYIHMAGFIAVILLMIAVTFNDILKLFKG</sequence>
<keyword evidence="6 11" id="KW-0378">Hydrolase</keyword>
<dbReference type="GO" id="GO:0006508">
    <property type="term" value="P:proteolysis"/>
    <property type="evidence" value="ECO:0007669"/>
    <property type="project" value="UniProtKB-KW"/>
</dbReference>
<dbReference type="CDD" id="cd06163">
    <property type="entry name" value="S2P-M50_PDZ_RseP-like"/>
    <property type="match status" value="1"/>
</dbReference>
<keyword evidence="14" id="KW-1185">Reference proteome</keyword>
<evidence type="ECO:0000259" key="12">
    <source>
        <dbReference type="PROSITE" id="PS50106"/>
    </source>
</evidence>
<keyword evidence="10 11" id="KW-0472">Membrane</keyword>
<comment type="subcellular location">
    <subcellularLocation>
        <location evidence="2">Membrane</location>
        <topology evidence="2">Multi-pass membrane protein</topology>
    </subcellularLocation>
</comment>
<keyword evidence="7 11" id="KW-0862">Zinc</keyword>
<protein>
    <recommendedName>
        <fullName evidence="11">Zinc metalloprotease</fullName>
        <ecNumber evidence="11">3.4.24.-</ecNumber>
    </recommendedName>
</protein>
<dbReference type="RefSeq" id="WP_249294248.1">
    <property type="nucleotide sequence ID" value="NZ_JACRSV010000001.1"/>
</dbReference>
<keyword evidence="9 11" id="KW-0482">Metalloprotease</keyword>
<dbReference type="PANTHER" id="PTHR42837">
    <property type="entry name" value="REGULATOR OF SIGMA-E PROTEASE RSEP"/>
    <property type="match status" value="1"/>
</dbReference>
<feature type="transmembrane region" description="Helical" evidence="11">
    <location>
        <begin position="264"/>
        <end position="285"/>
    </location>
</feature>
<evidence type="ECO:0000256" key="7">
    <source>
        <dbReference type="ARBA" id="ARBA00022833"/>
    </source>
</evidence>
<evidence type="ECO:0000256" key="1">
    <source>
        <dbReference type="ARBA" id="ARBA00001947"/>
    </source>
</evidence>
<organism evidence="13 14">
    <name type="scientific">Fumia xinanensis</name>
    <dbReference type="NCBI Taxonomy" id="2763659"/>
    <lineage>
        <taxon>Bacteria</taxon>
        <taxon>Bacillati</taxon>
        <taxon>Bacillota</taxon>
        <taxon>Clostridia</taxon>
        <taxon>Eubacteriales</taxon>
        <taxon>Oscillospiraceae</taxon>
        <taxon>Fumia</taxon>
    </lineage>
</organism>
<evidence type="ECO:0000256" key="11">
    <source>
        <dbReference type="RuleBase" id="RU362031"/>
    </source>
</evidence>
<dbReference type="EMBL" id="JACRSV010000001">
    <property type="protein sequence ID" value="MBC8559352.1"/>
    <property type="molecule type" value="Genomic_DNA"/>
</dbReference>
<dbReference type="InterPro" id="IPR008915">
    <property type="entry name" value="Peptidase_M50"/>
</dbReference>
<evidence type="ECO:0000256" key="3">
    <source>
        <dbReference type="ARBA" id="ARBA00007931"/>
    </source>
</evidence>
<dbReference type="InterPro" id="IPR004387">
    <property type="entry name" value="Pept_M50_Zn"/>
</dbReference>
<proteinExistence type="inferred from homology"/>
<dbReference type="InterPro" id="IPR036034">
    <property type="entry name" value="PDZ_sf"/>
</dbReference>
<dbReference type="Pfam" id="PF17820">
    <property type="entry name" value="PDZ_6"/>
    <property type="match status" value="1"/>
</dbReference>
<keyword evidence="11" id="KW-0479">Metal-binding</keyword>
<evidence type="ECO:0000256" key="9">
    <source>
        <dbReference type="ARBA" id="ARBA00023049"/>
    </source>
</evidence>
<comment type="similarity">
    <text evidence="3 11">Belongs to the peptidase M50B family.</text>
</comment>
<feature type="transmembrane region" description="Helical" evidence="11">
    <location>
        <begin position="92"/>
        <end position="111"/>
    </location>
</feature>
<evidence type="ECO:0000256" key="6">
    <source>
        <dbReference type="ARBA" id="ARBA00022801"/>
    </source>
</evidence>
<evidence type="ECO:0000256" key="2">
    <source>
        <dbReference type="ARBA" id="ARBA00004141"/>
    </source>
</evidence>
<dbReference type="Gene3D" id="2.30.42.10">
    <property type="match status" value="1"/>
</dbReference>
<dbReference type="GO" id="GO:0046872">
    <property type="term" value="F:metal ion binding"/>
    <property type="evidence" value="ECO:0007669"/>
    <property type="project" value="UniProtKB-KW"/>
</dbReference>
<dbReference type="PROSITE" id="PS50106">
    <property type="entry name" value="PDZ"/>
    <property type="match status" value="1"/>
</dbReference>
<dbReference type="PANTHER" id="PTHR42837:SF2">
    <property type="entry name" value="MEMBRANE METALLOPROTEASE ARASP2, CHLOROPLASTIC-RELATED"/>
    <property type="match status" value="1"/>
</dbReference>
<keyword evidence="8 11" id="KW-1133">Transmembrane helix</keyword>
<evidence type="ECO:0000313" key="14">
    <source>
        <dbReference type="Proteomes" id="UP000610760"/>
    </source>
</evidence>
<evidence type="ECO:0000256" key="8">
    <source>
        <dbReference type="ARBA" id="ARBA00022989"/>
    </source>
</evidence>
<feature type="domain" description="PDZ" evidence="12">
    <location>
        <begin position="105"/>
        <end position="179"/>
    </location>
</feature>
<dbReference type="Pfam" id="PF02163">
    <property type="entry name" value="Peptidase_M50"/>
    <property type="match status" value="1"/>
</dbReference>
<accession>A0A926I708</accession>
<keyword evidence="5 11" id="KW-0812">Transmembrane</keyword>
<evidence type="ECO:0000256" key="5">
    <source>
        <dbReference type="ARBA" id="ARBA00022692"/>
    </source>
</evidence>
<gene>
    <name evidence="13" type="primary">rseP</name>
    <name evidence="13" type="ORF">H8710_04625</name>
</gene>
<dbReference type="SUPFAM" id="SSF50156">
    <property type="entry name" value="PDZ domain-like"/>
    <property type="match status" value="1"/>
</dbReference>
<reference evidence="13" key="1">
    <citation type="submission" date="2020-08" db="EMBL/GenBank/DDBJ databases">
        <title>Genome public.</title>
        <authorList>
            <person name="Liu C."/>
            <person name="Sun Q."/>
        </authorList>
    </citation>
    <scope>NUCLEOTIDE SEQUENCE</scope>
    <source>
        <strain evidence="13">NSJ-33</strain>
    </source>
</reference>
<dbReference type="Proteomes" id="UP000610760">
    <property type="component" value="Unassembled WGS sequence"/>
</dbReference>
<comment type="cofactor">
    <cofactor evidence="1 11">
        <name>Zn(2+)</name>
        <dbReference type="ChEBI" id="CHEBI:29105"/>
    </cofactor>
</comment>
<keyword evidence="4" id="KW-0645">Protease</keyword>